<evidence type="ECO:0000256" key="3">
    <source>
        <dbReference type="ARBA" id="ARBA00022953"/>
    </source>
</evidence>
<evidence type="ECO:0000313" key="5">
    <source>
        <dbReference type="EMBL" id="XBH24209.1"/>
    </source>
</evidence>
<dbReference type="Pfam" id="PF03210">
    <property type="entry name" value="Paramyx_P_V_C"/>
    <property type="match status" value="1"/>
</dbReference>
<feature type="region of interest" description="Disordered" evidence="4">
    <location>
        <begin position="1"/>
        <end position="25"/>
    </location>
</feature>
<dbReference type="Gene3D" id="1.10.8.10">
    <property type="entry name" value="DNA helicase RuvA subunit, C-terminal domain"/>
    <property type="match status" value="1"/>
</dbReference>
<reference evidence="5" key="2">
    <citation type="submission" date="2024-02" db="EMBL/GenBank/DDBJ databases">
        <authorList>
            <person name="Hu B."/>
        </authorList>
    </citation>
    <scope>NUCLEOTIDE SEQUENCE</scope>
    <source>
        <strain evidence="5">10A/Kenya/BAT1838/2015</strain>
    </source>
</reference>
<keyword evidence="3" id="KW-0693">Viral RNA replication</keyword>
<dbReference type="EMBL" id="PP712035">
    <property type="protein sequence ID" value="XBH24209.1"/>
    <property type="molecule type" value="Viral_cRNA"/>
</dbReference>
<keyword evidence="2" id="KW-0597">Phosphoprotein</keyword>
<proteinExistence type="predicted"/>
<dbReference type="Gene3D" id="1.20.5.300">
    <property type="match status" value="1"/>
</dbReference>
<evidence type="ECO:0000256" key="1">
    <source>
        <dbReference type="ARBA" id="ARBA00020572"/>
    </source>
</evidence>
<accession>A0AAU7E381</accession>
<evidence type="ECO:0000256" key="2">
    <source>
        <dbReference type="ARBA" id="ARBA00022553"/>
    </source>
</evidence>
<feature type="compositionally biased region" description="Polar residues" evidence="4">
    <location>
        <begin position="8"/>
        <end position="17"/>
    </location>
</feature>
<reference evidence="5" key="1">
    <citation type="journal article" date="2024" name="Microbiome">
        <title>Substantial viral diversity in bats and rodents from East Africa: insights into evolution, recombination, and cocirculation.</title>
        <authorList>
            <person name="Wang D."/>
            <person name="Yang X."/>
            <person name="Ren Z."/>
            <person name="Hu B."/>
            <person name="Zhao H."/>
            <person name="Yang K."/>
            <person name="Shi P."/>
            <person name="Zhang Z."/>
            <person name="Feng Q."/>
            <person name="Nawenja C.V."/>
            <person name="Obanda V."/>
            <person name="Robert K."/>
            <person name="Nalikka B."/>
            <person name="Waruhiu C.N."/>
            <person name="Ochola G.O."/>
            <person name="Onyuok S.O."/>
            <person name="Ochieng H."/>
            <person name="Li B."/>
            <person name="Zhu Y."/>
            <person name="Si H."/>
            <person name="Yin J."/>
            <person name="Kristiansen K."/>
            <person name="Jin X."/>
            <person name="Xu X."/>
            <person name="Xiao M."/>
            <person name="Agwanda B."/>
            <person name="Ommeh S."/>
            <person name="Li J."/>
            <person name="Shi Z.L."/>
        </authorList>
    </citation>
    <scope>NUCLEOTIDE SEQUENCE</scope>
    <source>
        <strain evidence="5">10A/Kenya/BAT1838/2015</strain>
    </source>
</reference>
<protein>
    <recommendedName>
        <fullName evidence="1">Phosphoprotein</fullName>
    </recommendedName>
</protein>
<dbReference type="InterPro" id="IPR004897">
    <property type="entry name" value="P/V_Pprotein_paramyxoviral"/>
</dbReference>
<sequence length="205" mass="22064">MSGAIPTVPQSQPQRASTPAPVDPAPQLVESVKEIISLIKGLDLRLQTVEGKVDKILASSSTLTTIKNEMVSLKASVATVEGMLTTMKIMDPSVPTNVAVEDIKKNLSNNPVLVSGPLSESFTTEGSDMIVLDDLARPTMSSTKKIIKKPEPKKDLTGLKLMLIQLANDCISKPDVKAEMMSKIHSSTTETQLNELKKTIIRSAI</sequence>
<evidence type="ECO:0000256" key="4">
    <source>
        <dbReference type="SAM" id="MobiDB-lite"/>
    </source>
</evidence>
<name>A0AAU7E381_9MONO</name>
<organism evidence="5">
    <name type="scientific">Rousettus bat paramyxovirus</name>
    <dbReference type="NCBI Taxonomy" id="3141904"/>
    <lineage>
        <taxon>Viruses</taxon>
        <taxon>Riboviria</taxon>
        <taxon>Orthornavirae</taxon>
        <taxon>Negarnaviricota</taxon>
        <taxon>Haploviricotina</taxon>
        <taxon>Monjiviricetes</taxon>
        <taxon>Mononegavirales</taxon>
        <taxon>Paramyxoviridae</taxon>
    </lineage>
</organism>